<dbReference type="Proteomes" id="UP000466396">
    <property type="component" value="Chromosome"/>
</dbReference>
<dbReference type="SMART" id="SM00507">
    <property type="entry name" value="HNHc"/>
    <property type="match status" value="1"/>
</dbReference>
<feature type="region of interest" description="Disordered" evidence="1">
    <location>
        <begin position="235"/>
        <end position="261"/>
    </location>
</feature>
<organism evidence="2 3">
    <name type="scientific">Mycobacterium lacus</name>
    <dbReference type="NCBI Taxonomy" id="169765"/>
    <lineage>
        <taxon>Bacteria</taxon>
        <taxon>Bacillati</taxon>
        <taxon>Actinomycetota</taxon>
        <taxon>Actinomycetes</taxon>
        <taxon>Mycobacteriales</taxon>
        <taxon>Mycobacteriaceae</taxon>
        <taxon>Mycobacterium</taxon>
    </lineage>
</organism>
<feature type="compositionally biased region" description="Basic and acidic residues" evidence="1">
    <location>
        <begin position="251"/>
        <end position="261"/>
    </location>
</feature>
<dbReference type="AlphaFoldDB" id="A0A1X1YXI1"/>
<name>A0A1X1YXI1_9MYCO</name>
<gene>
    <name evidence="2" type="ORF">MLAC_19220</name>
</gene>
<dbReference type="STRING" id="169765.AWC15_11440"/>
<dbReference type="InterPro" id="IPR003870">
    <property type="entry name" value="DUF222"/>
</dbReference>
<dbReference type="EMBL" id="AP022581">
    <property type="protein sequence ID" value="BBX96628.1"/>
    <property type="molecule type" value="Genomic_DNA"/>
</dbReference>
<dbReference type="Pfam" id="PF02720">
    <property type="entry name" value="DUF222"/>
    <property type="match status" value="1"/>
</dbReference>
<dbReference type="InterPro" id="IPR003615">
    <property type="entry name" value="HNH_nuc"/>
</dbReference>
<evidence type="ECO:0000313" key="3">
    <source>
        <dbReference type="Proteomes" id="UP000466396"/>
    </source>
</evidence>
<accession>A0A1X1YXI1</accession>
<sequence length="455" mass="49655">MSSSTREDIVEVIGAFRREAKRVCELTFDVLTTPERLGVLEALEQVKRQLRTPEHAVINQLAEQASEEELGGRLRSALADRLRITPAEASRRIAEAEDLGPRRALTGEPLPPQLTATAAAQREGKIGDGHIKEIRAFFRDLPAAVDLGIREAAEAQLADLATTRRPHDLRGLATQLMDWLNPDGNFSDEECARKRGITLGKQEFDGMSRMSGLVTPELRAAIEAVLAKLAAPGACNPDDETPVVDDTPDEDAVKRDTRSQAQRNHDGFLAGLRGLLASGELGQHRGLPVTIVVTTTLKELEAAAGKGVTGGGSRVPMSDLIRMASSAHHYLALFDGGKPLALYHAKRLASPAQRIMLYAKDRGCTKPGCDAPAYHSEVHHVTAWAATGRTDINDLTLACGPHNRLVEKGWKTRTNSHGEVEWLPSAHLDHGQPRINRYHHPEKILCEPDDDDQPD</sequence>
<evidence type="ECO:0000256" key="1">
    <source>
        <dbReference type="SAM" id="MobiDB-lite"/>
    </source>
</evidence>
<dbReference type="RefSeq" id="WP_085155832.1">
    <property type="nucleotide sequence ID" value="NZ_AP022581.1"/>
</dbReference>
<feature type="compositionally biased region" description="Acidic residues" evidence="1">
    <location>
        <begin position="237"/>
        <end position="250"/>
    </location>
</feature>
<protein>
    <submittedName>
        <fullName evidence="2">Uncharacterized protein</fullName>
    </submittedName>
</protein>
<keyword evidence="3" id="KW-1185">Reference proteome</keyword>
<dbReference type="CDD" id="cd00085">
    <property type="entry name" value="HNHc"/>
    <property type="match status" value="1"/>
</dbReference>
<proteinExistence type="predicted"/>
<dbReference type="KEGG" id="mlj:MLAC_19220"/>
<evidence type="ECO:0000313" key="2">
    <source>
        <dbReference type="EMBL" id="BBX96628.1"/>
    </source>
</evidence>
<dbReference type="OrthoDB" id="4419061at2"/>
<reference evidence="2 3" key="1">
    <citation type="journal article" date="2019" name="Emerg. Microbes Infect.">
        <title>Comprehensive subspecies identification of 175 nontuberculous mycobacteria species based on 7547 genomic profiles.</title>
        <authorList>
            <person name="Matsumoto Y."/>
            <person name="Kinjo T."/>
            <person name="Motooka D."/>
            <person name="Nabeya D."/>
            <person name="Jung N."/>
            <person name="Uechi K."/>
            <person name="Horii T."/>
            <person name="Iida T."/>
            <person name="Fujita J."/>
            <person name="Nakamura S."/>
        </authorList>
    </citation>
    <scope>NUCLEOTIDE SEQUENCE [LARGE SCALE GENOMIC DNA]</scope>
    <source>
        <strain evidence="2 3">JCM 15657</strain>
    </source>
</reference>